<dbReference type="Proteomes" id="UP001418796">
    <property type="component" value="Unassembled WGS sequence"/>
</dbReference>
<keyword evidence="8" id="KW-0255">Endonuclease</keyword>
<organism evidence="8 9">
    <name type="scientific">Alkalicoccobacillus gibsonii</name>
    <dbReference type="NCBI Taxonomy" id="79881"/>
    <lineage>
        <taxon>Bacteria</taxon>
        <taxon>Bacillati</taxon>
        <taxon>Bacillota</taxon>
        <taxon>Bacilli</taxon>
        <taxon>Bacillales</taxon>
        <taxon>Bacillaceae</taxon>
        <taxon>Alkalicoccobacillus</taxon>
    </lineage>
</organism>
<dbReference type="Pfam" id="PF08676">
    <property type="entry name" value="MutL_C"/>
    <property type="match status" value="1"/>
</dbReference>
<proteinExistence type="inferred from homology"/>
<keyword evidence="8" id="KW-0540">Nuclease</keyword>
<keyword evidence="2 4" id="KW-0227">DNA damage</keyword>
<evidence type="ECO:0000259" key="7">
    <source>
        <dbReference type="SMART" id="SM01340"/>
    </source>
</evidence>
<name>A0ABU9VIP7_9BACI</name>
<dbReference type="CDD" id="cd00782">
    <property type="entry name" value="MutL_Trans"/>
    <property type="match status" value="1"/>
</dbReference>
<keyword evidence="3 4" id="KW-0234">DNA repair</keyword>
<dbReference type="SMART" id="SM01340">
    <property type="entry name" value="DNA_mis_repair"/>
    <property type="match status" value="1"/>
</dbReference>
<protein>
    <recommendedName>
        <fullName evidence="4">DNA mismatch repair protein MutL</fullName>
    </recommendedName>
</protein>
<feature type="domain" description="MutL C-terminal dimerisation" evidence="6">
    <location>
        <begin position="433"/>
        <end position="575"/>
    </location>
</feature>
<keyword evidence="8" id="KW-0378">Hydrolase</keyword>
<dbReference type="InterPro" id="IPR037198">
    <property type="entry name" value="MutL_C_sf"/>
</dbReference>
<reference evidence="8 9" key="1">
    <citation type="submission" date="2024-03" db="EMBL/GenBank/DDBJ databases">
        <title>Bacilli Hybrid Assemblies.</title>
        <authorList>
            <person name="Kovac J."/>
        </authorList>
    </citation>
    <scope>NUCLEOTIDE SEQUENCE [LARGE SCALE GENOMIC DNA]</scope>
    <source>
        <strain evidence="8 9">FSL R7-0666</strain>
    </source>
</reference>
<dbReference type="PANTHER" id="PTHR10073:SF12">
    <property type="entry name" value="DNA MISMATCH REPAIR PROTEIN MLH1"/>
    <property type="match status" value="1"/>
</dbReference>
<dbReference type="CDD" id="cd16926">
    <property type="entry name" value="HATPase_MutL-MLH-PMS-like"/>
    <property type="match status" value="1"/>
</dbReference>
<sequence>MPTIKQLDDALSNKIAAGEVVERPASIVKELVENALDAGSTSILVELTEAGLTSIRVVDNGSGIPADDVETAFLRHATSKIQTDRDLFNIHTLGFRGEALPSIASVSYLTMKTSTGTGAGVELQLEGGKLVKRAASPTRKGTELIITNLFYNTPARLKYLKTSHTEAGHTSDVMNRLAMSNPSVAFEYIHNEKQVLKTSGNGDIRQVIAQIYGRSVATKLVSFEESSLDYQVKGFLCRPEVNRSSRQYLSVYINGRYIRNYAIAGAIMQGYHTLLPIGRFPIAVIQIEMNPTLIDVNVHPSKMEVRLSKEQELGVLISSSIKKAFQQTRLIPEQQQPKQSSVGPASTQLSLSFEETQPKQKPQEQTLFKDQVSEPASEVRETFVDEQPAQREQPTVLPDVPEVHSSEIVNGEDKQVDKPIVSERPDRIPALYPIGQMHGTYILAQNELGLYLIDQHAAQERINYEFFREKVAEQTPHVQELLTPFTIECTVQEASLIETNLEKLESVGVFLDSFGQQTYRVRSHPVWFPDGLEEETIRELLDQLLENARIDIGKLREDAAILMACKAAIKANRHLRDDEIQSLLDTLRLCEDPFTCPHGRPVIIQFTTYEMEKMFKRVM</sequence>
<dbReference type="HAMAP" id="MF_00149">
    <property type="entry name" value="DNA_mis_repair"/>
    <property type="match status" value="1"/>
</dbReference>
<accession>A0ABU9VIP7</accession>
<dbReference type="InterPro" id="IPR020568">
    <property type="entry name" value="Ribosomal_Su5_D2-typ_SF"/>
</dbReference>
<gene>
    <name evidence="4 8" type="primary">mutL</name>
    <name evidence="8" type="ORF">MKY91_11400</name>
</gene>
<dbReference type="PROSITE" id="PS00058">
    <property type="entry name" value="DNA_MISMATCH_REPAIR_1"/>
    <property type="match status" value="1"/>
</dbReference>
<dbReference type="InterPro" id="IPR038973">
    <property type="entry name" value="MutL/Mlh/Pms-like"/>
</dbReference>
<dbReference type="InterPro" id="IPR014790">
    <property type="entry name" value="MutL_C"/>
</dbReference>
<dbReference type="SUPFAM" id="SSF54211">
    <property type="entry name" value="Ribosomal protein S5 domain 2-like"/>
    <property type="match status" value="1"/>
</dbReference>
<evidence type="ECO:0000313" key="8">
    <source>
        <dbReference type="EMBL" id="MEN0643754.1"/>
    </source>
</evidence>
<dbReference type="PANTHER" id="PTHR10073">
    <property type="entry name" value="DNA MISMATCH REPAIR PROTEIN MLH, PMS, MUTL"/>
    <property type="match status" value="1"/>
</dbReference>
<feature type="region of interest" description="Disordered" evidence="5">
    <location>
        <begin position="354"/>
        <end position="394"/>
    </location>
</feature>
<dbReference type="InterPro" id="IPR014721">
    <property type="entry name" value="Ribsml_uS5_D2-typ_fold_subgr"/>
</dbReference>
<dbReference type="InterPro" id="IPR020667">
    <property type="entry name" value="DNA_mismatch_repair_MutL"/>
</dbReference>
<comment type="caution">
    <text evidence="8">The sequence shown here is derived from an EMBL/GenBank/DDBJ whole genome shotgun (WGS) entry which is preliminary data.</text>
</comment>
<evidence type="ECO:0000256" key="1">
    <source>
        <dbReference type="ARBA" id="ARBA00006082"/>
    </source>
</evidence>
<evidence type="ECO:0000313" key="9">
    <source>
        <dbReference type="Proteomes" id="UP001418796"/>
    </source>
</evidence>
<dbReference type="InterPro" id="IPR036890">
    <property type="entry name" value="HATPase_C_sf"/>
</dbReference>
<dbReference type="Pfam" id="PF01119">
    <property type="entry name" value="DNA_mis_repair"/>
    <property type="match status" value="1"/>
</dbReference>
<dbReference type="InterPro" id="IPR042121">
    <property type="entry name" value="MutL_C_regsub"/>
</dbReference>
<dbReference type="Gene3D" id="3.30.230.10">
    <property type="match status" value="1"/>
</dbReference>
<dbReference type="SUPFAM" id="SSF55874">
    <property type="entry name" value="ATPase domain of HSP90 chaperone/DNA topoisomerase II/histidine kinase"/>
    <property type="match status" value="1"/>
</dbReference>
<comment type="similarity">
    <text evidence="1 4">Belongs to the DNA mismatch repair MutL/HexB family.</text>
</comment>
<dbReference type="NCBIfam" id="NF000950">
    <property type="entry name" value="PRK00095.1-3"/>
    <property type="match status" value="1"/>
</dbReference>
<comment type="function">
    <text evidence="4">This protein is involved in the repair of mismatches in DNA. It is required for dam-dependent methyl-directed DNA mismatch repair. May act as a 'molecular matchmaker', a protein that promotes the formation of a stable complex between two or more DNA-binding proteins in an ATP-dependent manner without itself being part of a final effector complex.</text>
</comment>
<dbReference type="Gene3D" id="3.30.565.10">
    <property type="entry name" value="Histidine kinase-like ATPase, C-terminal domain"/>
    <property type="match status" value="1"/>
</dbReference>
<dbReference type="SMART" id="SM00853">
    <property type="entry name" value="MutL_C"/>
    <property type="match status" value="1"/>
</dbReference>
<dbReference type="InterPro" id="IPR014762">
    <property type="entry name" value="DNA_mismatch_repair_CS"/>
</dbReference>
<evidence type="ECO:0000256" key="2">
    <source>
        <dbReference type="ARBA" id="ARBA00022763"/>
    </source>
</evidence>
<dbReference type="SUPFAM" id="SSF118116">
    <property type="entry name" value="DNA mismatch repair protein MutL"/>
    <property type="match status" value="1"/>
</dbReference>
<feature type="domain" description="DNA mismatch repair protein S5" evidence="7">
    <location>
        <begin position="208"/>
        <end position="326"/>
    </location>
</feature>
<evidence type="ECO:0000256" key="3">
    <source>
        <dbReference type="ARBA" id="ARBA00023204"/>
    </source>
</evidence>
<keyword evidence="9" id="KW-1185">Reference proteome</keyword>
<dbReference type="GO" id="GO:0004519">
    <property type="term" value="F:endonuclease activity"/>
    <property type="evidence" value="ECO:0007669"/>
    <property type="project" value="UniProtKB-KW"/>
</dbReference>
<dbReference type="Pfam" id="PF13589">
    <property type="entry name" value="HATPase_c_3"/>
    <property type="match status" value="1"/>
</dbReference>
<dbReference type="InterPro" id="IPR042120">
    <property type="entry name" value="MutL_C_dimsub"/>
</dbReference>
<evidence type="ECO:0000256" key="5">
    <source>
        <dbReference type="SAM" id="MobiDB-lite"/>
    </source>
</evidence>
<dbReference type="RefSeq" id="WP_343130623.1">
    <property type="nucleotide sequence ID" value="NZ_JBCITK010000001.1"/>
</dbReference>
<dbReference type="InterPro" id="IPR013507">
    <property type="entry name" value="DNA_mismatch_S5_2-like"/>
</dbReference>
<evidence type="ECO:0000259" key="6">
    <source>
        <dbReference type="SMART" id="SM00853"/>
    </source>
</evidence>
<dbReference type="InterPro" id="IPR002099">
    <property type="entry name" value="MutL/Mlh/PMS"/>
</dbReference>
<dbReference type="EMBL" id="JBCITK010000001">
    <property type="protein sequence ID" value="MEN0643754.1"/>
    <property type="molecule type" value="Genomic_DNA"/>
</dbReference>
<dbReference type="NCBIfam" id="TIGR00585">
    <property type="entry name" value="mutl"/>
    <property type="match status" value="1"/>
</dbReference>
<evidence type="ECO:0000256" key="4">
    <source>
        <dbReference type="HAMAP-Rule" id="MF_00149"/>
    </source>
</evidence>
<dbReference type="Gene3D" id="3.30.1540.20">
    <property type="entry name" value="MutL, C-terminal domain, dimerisation subdomain"/>
    <property type="match status" value="1"/>
</dbReference>
<dbReference type="Gene3D" id="3.30.1370.100">
    <property type="entry name" value="MutL, C-terminal domain, regulatory subdomain"/>
    <property type="match status" value="1"/>
</dbReference>